<proteinExistence type="inferred from homology"/>
<comment type="caution">
    <text evidence="6">Lacks conserved residue(s) required for the propagation of feature annotation.</text>
</comment>
<dbReference type="Pfam" id="PF00187">
    <property type="entry name" value="Chitin_bind_1"/>
    <property type="match status" value="1"/>
</dbReference>
<dbReference type="InterPro" id="IPR036852">
    <property type="entry name" value="Peptidase_S8/S53_dom_sf"/>
</dbReference>
<dbReference type="InterPro" id="IPR001002">
    <property type="entry name" value="Chitin-bd_1"/>
</dbReference>
<feature type="disulfide bond" evidence="6">
    <location>
        <begin position="628"/>
        <end position="643"/>
    </location>
</feature>
<feature type="chain" id="PRO_5013028199" evidence="9">
    <location>
        <begin position="23"/>
        <end position="1150"/>
    </location>
</feature>
<evidence type="ECO:0000256" key="8">
    <source>
        <dbReference type="SAM" id="MobiDB-lite"/>
    </source>
</evidence>
<keyword evidence="9" id="KW-0732">Signal</keyword>
<evidence type="ECO:0000256" key="6">
    <source>
        <dbReference type="PROSITE-ProRule" id="PRU00261"/>
    </source>
</evidence>
<feature type="active site" description="Charge relay system" evidence="7">
    <location>
        <position position="376"/>
    </location>
</feature>
<comment type="caution">
    <text evidence="11">The sequence shown here is derived from an EMBL/GenBank/DDBJ whole genome shotgun (WGS) entry which is preliminary data.</text>
</comment>
<dbReference type="InterPro" id="IPR036861">
    <property type="entry name" value="Endochitinase-like_sf"/>
</dbReference>
<dbReference type="InterPro" id="IPR050131">
    <property type="entry name" value="Peptidase_S8_subtilisin-like"/>
</dbReference>
<dbReference type="PROSITE" id="PS50231">
    <property type="entry name" value="RICIN_B_LECTIN"/>
    <property type="match status" value="1"/>
</dbReference>
<name>A0A1Y2CXW0_9FUNG</name>
<dbReference type="STRING" id="1754190.A0A1Y2CXW0"/>
<dbReference type="PROSITE" id="PS50941">
    <property type="entry name" value="CHIT_BIND_I_2"/>
    <property type="match status" value="1"/>
</dbReference>
<sequence>MNTIKKSIYFILLFYLINLINAKSDSRIRNFGSNNKYYIISIKDSSEYSFDIQPSKRSENVEKLKKKDLNEVPKFNPLDFDEITEIIKSEDCYSKISDMSLNDTSLCNLGNNSLINNDKIDINQLEKELKPKNKFVSKKLENLAEIIIDNIDTYRNDVVINELQNEVLKRSSTSLKDLLENKIFSKILKKTFNVLDVTLINAYLSKEIYEIVKDLPDVVECIEDVKIQNPTIPESLVHIDKSIKSSRTDRTSKNVKRDENENNYYNITDIKVDTKWSDVSVEHNAGLHLSLISQSKFDSNLIGKYDTNYYYPSTAGSGVDIYIIDGGINVNHADFDTTDRTVTCDAITNEDGYTVIEKDSELSKNCSGTEKKKQLHGISVASAAAGTLYGVAKKANIHAIAIEPYFSNYISALKYIEKYATDPHKTVINISSGGYVYSNTLDKLFNIMIRKGFMVIAASGNEANDACTTDNRYTYMGEVNEKNYPSSFIDVISVGGTDNNLKTKDIPDDADVYNSASFSNYGSCVDIFAPGYCNLASFPDEVEDNKIYTKTSFVHGTSFSSPMVAGVAALLISEHPEIEFNQDILKKMLIDLSIKDIISDLEWLHTPNRFLNIGKTIVYSADNKYKGCGILSGKKSCTDDKCCSASGYCGRKDDFCEVDCQSEYGKCSINNHPSLRDDEEEEEIYKNGYIYNYWMDLCLKFAVDNYVENNIILTVCDNKDTDYFWYVNRNNDGKYIQDTYVDVCMNFDENGIAFANPCETGIVMKDINTSFSKDAIQSDQFPDMCLKPIISDFDPYGITIFSNNNGLRVKMDKCDYDDEYQHWRIRDIPEIIYDEIYDYYDANEEYIKNSEVTITYSNLKEDLPTEVPTNDNNDNNDEEQKDASDVYEEIENTKILTAEPESEVTTTVDSENTEFHNETDSSSISITSKEYPTNSVDVDGEPNFDDIEDNKSYSESYEFEEPEQTTSSSNEIEYNEYGQLFNKDDYIECTVSKIVVTNKKSVWIYNAEKNLCLSFTGKYKQQAILEKCDLKNKGQQWLVPDNNHGYYVNVNVNDDDEDEDICIIYTQNKDLILNKCVEEISLEKLYVKNHASVIEYKDDTLTIYDELHDEEVCLNIQEKQEKKNEVLLNMVPCDQPHSKFILTTEFPNAK</sequence>
<evidence type="ECO:0000256" key="2">
    <source>
        <dbReference type="ARBA" id="ARBA00022669"/>
    </source>
</evidence>
<dbReference type="InterPro" id="IPR015500">
    <property type="entry name" value="Peptidase_S8_subtilisin-rel"/>
</dbReference>
<evidence type="ECO:0000256" key="7">
    <source>
        <dbReference type="PROSITE-ProRule" id="PRU01240"/>
    </source>
</evidence>
<dbReference type="GO" id="GO:0008061">
    <property type="term" value="F:chitin binding"/>
    <property type="evidence" value="ECO:0007669"/>
    <property type="project" value="UniProtKB-UniRule"/>
</dbReference>
<dbReference type="AlphaFoldDB" id="A0A1Y2CXW0"/>
<dbReference type="GO" id="GO:0005615">
    <property type="term" value="C:extracellular space"/>
    <property type="evidence" value="ECO:0007669"/>
    <property type="project" value="TreeGrafter"/>
</dbReference>
<feature type="active site" description="Charge relay system" evidence="7">
    <location>
        <position position="325"/>
    </location>
</feature>
<evidence type="ECO:0000313" key="12">
    <source>
        <dbReference type="Proteomes" id="UP000193920"/>
    </source>
</evidence>
<evidence type="ECO:0000256" key="3">
    <source>
        <dbReference type="ARBA" id="ARBA00022670"/>
    </source>
</evidence>
<keyword evidence="12" id="KW-1185">Reference proteome</keyword>
<feature type="disulfide bond" evidence="6">
    <location>
        <begin position="642"/>
        <end position="656"/>
    </location>
</feature>
<dbReference type="PRINTS" id="PR00723">
    <property type="entry name" value="SUBTILISIN"/>
</dbReference>
<comment type="similarity">
    <text evidence="1 7">Belongs to the peptidase S8 family.</text>
</comment>
<accession>A0A1Y2CXW0</accession>
<dbReference type="SMART" id="SM00270">
    <property type="entry name" value="ChtBD1"/>
    <property type="match status" value="1"/>
</dbReference>
<feature type="domain" description="Chitin-binding type-1" evidence="10">
    <location>
        <begin position="625"/>
        <end position="669"/>
    </location>
</feature>
<dbReference type="Pfam" id="PF00082">
    <property type="entry name" value="Peptidase_S8"/>
    <property type="match status" value="1"/>
</dbReference>
<evidence type="ECO:0000256" key="9">
    <source>
        <dbReference type="SAM" id="SignalP"/>
    </source>
</evidence>
<dbReference type="Gene3D" id="3.40.50.200">
    <property type="entry name" value="Peptidase S8/S53 domain"/>
    <property type="match status" value="1"/>
</dbReference>
<feature type="signal peptide" evidence="9">
    <location>
        <begin position="1"/>
        <end position="22"/>
    </location>
</feature>
<dbReference type="PANTHER" id="PTHR43806:SF11">
    <property type="entry name" value="CEREVISIN-RELATED"/>
    <property type="match status" value="1"/>
</dbReference>
<evidence type="ECO:0000256" key="5">
    <source>
        <dbReference type="ARBA" id="ARBA00022825"/>
    </source>
</evidence>
<evidence type="ECO:0000256" key="4">
    <source>
        <dbReference type="ARBA" id="ARBA00022801"/>
    </source>
</evidence>
<feature type="compositionally biased region" description="Acidic residues" evidence="8">
    <location>
        <begin position="874"/>
        <end position="883"/>
    </location>
</feature>
<organism evidence="11 12">
    <name type="scientific">Neocallimastix californiae</name>
    <dbReference type="NCBI Taxonomy" id="1754190"/>
    <lineage>
        <taxon>Eukaryota</taxon>
        <taxon>Fungi</taxon>
        <taxon>Fungi incertae sedis</taxon>
        <taxon>Chytridiomycota</taxon>
        <taxon>Chytridiomycota incertae sedis</taxon>
        <taxon>Neocallimastigomycetes</taxon>
        <taxon>Neocallimastigales</taxon>
        <taxon>Neocallimastigaceae</taxon>
        <taxon>Neocallimastix</taxon>
    </lineage>
</organism>
<gene>
    <name evidence="11" type="ORF">LY90DRAFT_670587</name>
</gene>
<keyword evidence="2 6" id="KW-0147">Chitin-binding</keyword>
<feature type="disulfide bond" evidence="6">
    <location>
        <begin position="637"/>
        <end position="649"/>
    </location>
</feature>
<reference evidence="11 12" key="1">
    <citation type="submission" date="2016-08" db="EMBL/GenBank/DDBJ databases">
        <title>A Parts List for Fungal Cellulosomes Revealed by Comparative Genomics.</title>
        <authorList>
            <consortium name="DOE Joint Genome Institute"/>
            <person name="Haitjema C.H."/>
            <person name="Gilmore S.P."/>
            <person name="Henske J.K."/>
            <person name="Solomon K.V."/>
            <person name="De Groot R."/>
            <person name="Kuo A."/>
            <person name="Mondo S.J."/>
            <person name="Salamov A.A."/>
            <person name="Labutti K."/>
            <person name="Zhao Z."/>
            <person name="Chiniquy J."/>
            <person name="Barry K."/>
            <person name="Brewer H.M."/>
            <person name="Purvine S.O."/>
            <person name="Wright A.T."/>
            <person name="Boxma B."/>
            <person name="Van Alen T."/>
            <person name="Hackstein J.H."/>
            <person name="Baker S.E."/>
            <person name="Grigoriev I.V."/>
            <person name="O'Malley M.A."/>
        </authorList>
    </citation>
    <scope>NUCLEOTIDE SEQUENCE [LARGE SCALE GENOMIC DNA]</scope>
    <source>
        <strain evidence="11 12">G1</strain>
    </source>
</reference>
<feature type="region of interest" description="Disordered" evidence="8">
    <location>
        <begin position="859"/>
        <end position="883"/>
    </location>
</feature>
<dbReference type="CDD" id="cd11618">
    <property type="entry name" value="ChtBD1_1"/>
    <property type="match status" value="1"/>
</dbReference>
<dbReference type="PROSITE" id="PS00138">
    <property type="entry name" value="SUBTILASE_SER"/>
    <property type="match status" value="1"/>
</dbReference>
<dbReference type="GO" id="GO:0004252">
    <property type="term" value="F:serine-type endopeptidase activity"/>
    <property type="evidence" value="ECO:0007669"/>
    <property type="project" value="UniProtKB-UniRule"/>
</dbReference>
<evidence type="ECO:0000256" key="1">
    <source>
        <dbReference type="ARBA" id="ARBA00011073"/>
    </source>
</evidence>
<dbReference type="InterPro" id="IPR035992">
    <property type="entry name" value="Ricin_B-like_lectins"/>
</dbReference>
<feature type="active site" description="Charge relay system" evidence="7">
    <location>
        <position position="558"/>
    </location>
</feature>
<dbReference type="Proteomes" id="UP000193920">
    <property type="component" value="Unassembled WGS sequence"/>
</dbReference>
<evidence type="ECO:0000313" key="11">
    <source>
        <dbReference type="EMBL" id="ORY51726.1"/>
    </source>
</evidence>
<dbReference type="InterPro" id="IPR023828">
    <property type="entry name" value="Peptidase_S8_Ser-AS"/>
</dbReference>
<protein>
    <submittedName>
        <fullName evidence="11">Subtilisin-like protein</fullName>
    </submittedName>
</protein>
<feature type="region of interest" description="Disordered" evidence="8">
    <location>
        <begin position="900"/>
        <end position="946"/>
    </location>
</feature>
<dbReference type="SUPFAM" id="SSF50370">
    <property type="entry name" value="Ricin B-like lectins"/>
    <property type="match status" value="1"/>
</dbReference>
<keyword evidence="4 7" id="KW-0378">Hydrolase</keyword>
<feature type="compositionally biased region" description="Polar residues" evidence="8">
    <location>
        <begin position="920"/>
        <end position="936"/>
    </location>
</feature>
<keyword evidence="6" id="KW-1015">Disulfide bond</keyword>
<dbReference type="InterPro" id="IPR018371">
    <property type="entry name" value="Chitin-binding_1_CS"/>
</dbReference>
<dbReference type="GO" id="GO:0006508">
    <property type="term" value="P:proteolysis"/>
    <property type="evidence" value="ECO:0007669"/>
    <property type="project" value="UniProtKB-KW"/>
</dbReference>
<dbReference type="PANTHER" id="PTHR43806">
    <property type="entry name" value="PEPTIDASE S8"/>
    <property type="match status" value="1"/>
</dbReference>
<dbReference type="OrthoDB" id="206201at2759"/>
<dbReference type="PROSITE" id="PS51892">
    <property type="entry name" value="SUBTILASE"/>
    <property type="match status" value="1"/>
</dbReference>
<evidence type="ECO:0000259" key="10">
    <source>
        <dbReference type="PROSITE" id="PS50941"/>
    </source>
</evidence>
<keyword evidence="3 7" id="KW-0645">Protease</keyword>
<dbReference type="PROSITE" id="PS00026">
    <property type="entry name" value="CHIT_BIND_I_1"/>
    <property type="match status" value="1"/>
</dbReference>
<dbReference type="SUPFAM" id="SSF52743">
    <property type="entry name" value="Subtilisin-like"/>
    <property type="match status" value="1"/>
</dbReference>
<dbReference type="SUPFAM" id="SSF57016">
    <property type="entry name" value="Plant lectins/antimicrobial peptides"/>
    <property type="match status" value="1"/>
</dbReference>
<dbReference type="Gene3D" id="3.30.60.10">
    <property type="entry name" value="Endochitinase-like"/>
    <property type="match status" value="1"/>
</dbReference>
<dbReference type="EMBL" id="MCOG01000095">
    <property type="protein sequence ID" value="ORY51726.1"/>
    <property type="molecule type" value="Genomic_DNA"/>
</dbReference>
<dbReference type="InterPro" id="IPR000209">
    <property type="entry name" value="Peptidase_S8/S53_dom"/>
</dbReference>
<keyword evidence="5 7" id="KW-0720">Serine protease</keyword>